<feature type="transmembrane region" description="Helical" evidence="1">
    <location>
        <begin position="32"/>
        <end position="52"/>
    </location>
</feature>
<keyword evidence="1" id="KW-0812">Transmembrane</keyword>
<evidence type="ECO:0000256" key="1">
    <source>
        <dbReference type="SAM" id="Phobius"/>
    </source>
</evidence>
<feature type="transmembrane region" description="Helical" evidence="1">
    <location>
        <begin position="7"/>
        <end position="26"/>
    </location>
</feature>
<accession>A0A644T7F4</accession>
<comment type="caution">
    <text evidence="2">The sequence shown here is derived from an EMBL/GenBank/DDBJ whole genome shotgun (WGS) entry which is preliminary data.</text>
</comment>
<evidence type="ECO:0000313" key="2">
    <source>
        <dbReference type="EMBL" id="MPL62863.1"/>
    </source>
</evidence>
<name>A0A644T7F4_9ZZZZ</name>
<organism evidence="2">
    <name type="scientific">bioreactor metagenome</name>
    <dbReference type="NCBI Taxonomy" id="1076179"/>
    <lineage>
        <taxon>unclassified sequences</taxon>
        <taxon>metagenomes</taxon>
        <taxon>ecological metagenomes</taxon>
    </lineage>
</organism>
<sequence length="108" mass="11374">MRSSNILGILGIVFGFLGGFLVLLFSTIATDMITNAMIAMFASILGILGICLSNKESKIAAAQYLVAGIGVLIGISAFGILSFIFFIIAALLAFREDPKIEKIKGASQ</sequence>
<proteinExistence type="predicted"/>
<feature type="transmembrane region" description="Helical" evidence="1">
    <location>
        <begin position="64"/>
        <end position="94"/>
    </location>
</feature>
<dbReference type="AlphaFoldDB" id="A0A644T7F4"/>
<gene>
    <name evidence="2" type="ORF">SDC9_08483</name>
</gene>
<keyword evidence="1" id="KW-0472">Membrane</keyword>
<evidence type="ECO:0008006" key="3">
    <source>
        <dbReference type="Google" id="ProtNLM"/>
    </source>
</evidence>
<protein>
    <recommendedName>
        <fullName evidence="3">DUF4064 domain-containing protein</fullName>
    </recommendedName>
</protein>
<reference evidence="2" key="1">
    <citation type="submission" date="2019-08" db="EMBL/GenBank/DDBJ databases">
        <authorList>
            <person name="Kucharzyk K."/>
            <person name="Murdoch R.W."/>
            <person name="Higgins S."/>
            <person name="Loffler F."/>
        </authorList>
    </citation>
    <scope>NUCLEOTIDE SEQUENCE</scope>
</reference>
<keyword evidence="1" id="KW-1133">Transmembrane helix</keyword>
<dbReference type="EMBL" id="VSSQ01000019">
    <property type="protein sequence ID" value="MPL62863.1"/>
    <property type="molecule type" value="Genomic_DNA"/>
</dbReference>